<reference evidence="2 3" key="1">
    <citation type="journal article" date="2016" name="Nat. Commun.">
        <title>Thousands of microbial genomes shed light on interconnected biogeochemical processes in an aquifer system.</title>
        <authorList>
            <person name="Anantharaman K."/>
            <person name="Brown C.T."/>
            <person name="Hug L.A."/>
            <person name="Sharon I."/>
            <person name="Castelle C.J."/>
            <person name="Probst A.J."/>
            <person name="Thomas B.C."/>
            <person name="Singh A."/>
            <person name="Wilkins M.J."/>
            <person name="Karaoz U."/>
            <person name="Brodie E.L."/>
            <person name="Williams K.H."/>
            <person name="Hubbard S.S."/>
            <person name="Banfield J.F."/>
        </authorList>
    </citation>
    <scope>NUCLEOTIDE SEQUENCE [LARGE SCALE GENOMIC DNA]</scope>
</reference>
<comment type="caution">
    <text evidence="2">The sequence shown here is derived from an EMBL/GenBank/DDBJ whole genome shotgun (WGS) entry which is preliminary data.</text>
</comment>
<dbReference type="SMART" id="SM00507">
    <property type="entry name" value="HNHc"/>
    <property type="match status" value="1"/>
</dbReference>
<dbReference type="InterPro" id="IPR003615">
    <property type="entry name" value="HNH_nuc"/>
</dbReference>
<dbReference type="EMBL" id="MFDE01000037">
    <property type="protein sequence ID" value="OGE37775.1"/>
    <property type="molecule type" value="Genomic_DNA"/>
</dbReference>
<gene>
    <name evidence="2" type="ORF">A3F00_05190</name>
</gene>
<evidence type="ECO:0000313" key="3">
    <source>
        <dbReference type="Proteomes" id="UP000176527"/>
    </source>
</evidence>
<dbReference type="InterPro" id="IPR002711">
    <property type="entry name" value="HNH"/>
</dbReference>
<dbReference type="Pfam" id="PF01844">
    <property type="entry name" value="HNH"/>
    <property type="match status" value="1"/>
</dbReference>
<dbReference type="AlphaFoldDB" id="A0A1F5KAF4"/>
<sequence length="161" mass="18996">MNSYTRNPNTSCLVCNKPIYRRLHELVKNSGHAFCSMACYGKFIRKEKPCLVCGKLIMARFNKKTCSRSCANKHREGIKYKMGRPHDKIVYQQGLKFRLLKLRGSKCERCGFPKTEILVVHHKDRNRTHNELDNLELICPNCHYEEHYLEKSWVKGYNLPY</sequence>
<name>A0A1F5KAF4_9BACT</name>
<evidence type="ECO:0000313" key="2">
    <source>
        <dbReference type="EMBL" id="OGE37775.1"/>
    </source>
</evidence>
<organism evidence="2 3">
    <name type="scientific">Candidatus Daviesbacteria bacterium RIFCSPHIGHO2_12_FULL_37_11</name>
    <dbReference type="NCBI Taxonomy" id="1797777"/>
    <lineage>
        <taxon>Bacteria</taxon>
        <taxon>Candidatus Daviesiibacteriota</taxon>
    </lineage>
</organism>
<dbReference type="GO" id="GO:0004519">
    <property type="term" value="F:endonuclease activity"/>
    <property type="evidence" value="ECO:0007669"/>
    <property type="project" value="InterPro"/>
</dbReference>
<feature type="domain" description="HNH nuclease" evidence="1">
    <location>
        <begin position="95"/>
        <end position="144"/>
    </location>
</feature>
<dbReference type="CDD" id="cd00085">
    <property type="entry name" value="HNHc"/>
    <property type="match status" value="1"/>
</dbReference>
<accession>A0A1F5KAF4</accession>
<evidence type="ECO:0000259" key="1">
    <source>
        <dbReference type="SMART" id="SM00507"/>
    </source>
</evidence>
<dbReference type="GO" id="GO:0003676">
    <property type="term" value="F:nucleic acid binding"/>
    <property type="evidence" value="ECO:0007669"/>
    <property type="project" value="InterPro"/>
</dbReference>
<dbReference type="Proteomes" id="UP000176527">
    <property type="component" value="Unassembled WGS sequence"/>
</dbReference>
<protein>
    <recommendedName>
        <fullName evidence="1">HNH nuclease domain-containing protein</fullName>
    </recommendedName>
</protein>
<proteinExistence type="predicted"/>
<dbReference type="GO" id="GO:0008270">
    <property type="term" value="F:zinc ion binding"/>
    <property type="evidence" value="ECO:0007669"/>
    <property type="project" value="InterPro"/>
</dbReference>